<dbReference type="InterPro" id="IPR002035">
    <property type="entry name" value="VWF_A"/>
</dbReference>
<evidence type="ECO:0000313" key="4">
    <source>
        <dbReference type="Proteomes" id="UP001159042"/>
    </source>
</evidence>
<evidence type="ECO:0000259" key="2">
    <source>
        <dbReference type="PROSITE" id="PS50234"/>
    </source>
</evidence>
<feature type="domain" description="VWFA" evidence="2">
    <location>
        <begin position="205"/>
        <end position="420"/>
    </location>
</feature>
<dbReference type="Gene3D" id="3.40.50.410">
    <property type="entry name" value="von Willebrand factor, type A domain"/>
    <property type="match status" value="1"/>
</dbReference>
<keyword evidence="1" id="KW-1133">Transmembrane helix</keyword>
<name>A0AAV8VX10_9CUCU</name>
<organism evidence="3 4">
    <name type="scientific">Exocentrus adspersus</name>
    <dbReference type="NCBI Taxonomy" id="1586481"/>
    <lineage>
        <taxon>Eukaryota</taxon>
        <taxon>Metazoa</taxon>
        <taxon>Ecdysozoa</taxon>
        <taxon>Arthropoda</taxon>
        <taxon>Hexapoda</taxon>
        <taxon>Insecta</taxon>
        <taxon>Pterygota</taxon>
        <taxon>Neoptera</taxon>
        <taxon>Endopterygota</taxon>
        <taxon>Coleoptera</taxon>
        <taxon>Polyphaga</taxon>
        <taxon>Cucujiformia</taxon>
        <taxon>Chrysomeloidea</taxon>
        <taxon>Cerambycidae</taxon>
        <taxon>Lamiinae</taxon>
        <taxon>Acanthocinini</taxon>
        <taxon>Exocentrus</taxon>
    </lineage>
</organism>
<dbReference type="Gene3D" id="3.30.450.20">
    <property type="entry name" value="PAS domain"/>
    <property type="match status" value="2"/>
</dbReference>
<keyword evidence="4" id="KW-1185">Reference proteome</keyword>
<dbReference type="SUPFAM" id="SSF53300">
    <property type="entry name" value="vWA-like"/>
    <property type="match status" value="1"/>
</dbReference>
<dbReference type="Pfam" id="PF00092">
    <property type="entry name" value="VWA"/>
    <property type="match status" value="1"/>
</dbReference>
<comment type="caution">
    <text evidence="3">The sequence shown here is derived from an EMBL/GenBank/DDBJ whole genome shotgun (WGS) entry which is preliminary data.</text>
</comment>
<dbReference type="AlphaFoldDB" id="A0AAV8VX10"/>
<dbReference type="InterPro" id="IPR051173">
    <property type="entry name" value="Ca_channel_alpha-2/delta"/>
</dbReference>
<keyword evidence="1" id="KW-0812">Transmembrane</keyword>
<evidence type="ECO:0000313" key="3">
    <source>
        <dbReference type="EMBL" id="KAJ8918690.1"/>
    </source>
</evidence>
<proteinExistence type="predicted"/>
<protein>
    <recommendedName>
        <fullName evidence="2">VWFA domain-containing protein</fullName>
    </recommendedName>
</protein>
<dbReference type="PANTHER" id="PTHR10166">
    <property type="entry name" value="VOLTAGE-DEPENDENT CALCIUM CHANNEL SUBUNIT ALPHA-2/DELTA-RELATED"/>
    <property type="match status" value="1"/>
</dbReference>
<dbReference type="PANTHER" id="PTHR10166:SF66">
    <property type="entry name" value="VWFA AND CACHE DOMAIN-CONTAINING PROTEIN CG16868"/>
    <property type="match status" value="1"/>
</dbReference>
<dbReference type="GO" id="GO:0005245">
    <property type="term" value="F:voltage-gated calcium channel activity"/>
    <property type="evidence" value="ECO:0007669"/>
    <property type="project" value="TreeGrafter"/>
</dbReference>
<dbReference type="SMART" id="SM00327">
    <property type="entry name" value="VWA"/>
    <property type="match status" value="1"/>
</dbReference>
<evidence type="ECO:0000256" key="1">
    <source>
        <dbReference type="SAM" id="Phobius"/>
    </source>
</evidence>
<dbReference type="GO" id="GO:0005891">
    <property type="term" value="C:voltage-gated calcium channel complex"/>
    <property type="evidence" value="ECO:0007669"/>
    <property type="project" value="TreeGrafter"/>
</dbReference>
<sequence length="1218" mass="138344">MHLSKKVIFNTMIFLVFTATAITCGACLDIKEVARNLSENVKEIKNNELGIPFILKLYNSFMYLPRNVDLQKNIQTMLLKLESKISDVFSGLDVAKSIIQNIVELKNISLSSALTPCFQKDTSQLVVDTSFIDNKTVLHSFGSRYVLDKMKKSMGTTSAALKRQYIISNSEIQHLEYSPFHLCSECDESGLWENFIIRKKYQPKNIVLILDNGGSINHSQLHVLKTLAKKLVSSLTTRDRIALITINSNYTYFKNDCNFSEEPTDTLKLEQINTSYKRALNNYIETLSGDTGATNHLLAITKGLEVVSQNNELIKDETVMILYVSRGLLSSLTEPKSVLEVIAKFTRSSDISLVIYTCAITFDFKPVMYEHQFLQDMAEQNYSKYNIMYKPNPLRKTGVMLTVNSSRNVPFVINQIYDRFSLEMTFVTDKNISLPTWDAATGDLIVSFTSGILLENDVFLLGADIYFASLAEDIMYYSSNQDDAYAFLMDLQGRMLIHPSFIKPSPFSHHILFASVENFEKVTDIHVFQKRLLTDESGIHDTFRYNSTDMVSSIHHCLSNLLYLVKYIWSRVSNYYILCLATNSKYGKPHKSYKPRWYQSSSKSKFLYHNLEDYKLCRHINLPSTIDVASLYLSTSCFQSPFTASQTIQDRLTGQGYLAYLKDDTRLLANPGLKDEVRDEVSALSHVLEFLRKRHLSSALSKYIVRRYASSYTGVLQIFPGSVFRQGLQPTKRPWFLKSLQHKDKVTLIPPYLDKGGAGYIVTLAYATSQLVVAVDVTYGYMLKLLLSHMPACLDDKITCFLIDDQGYIIYHPNLMDVKGVRPVVEQQHIVHKESLVSNDILNHKHFIKKMLCNNYGDNTIQRYYRLNTSFTGVLVNFVPGEHCVTYRITAVPHTNIFIGVVNASCDFPATFCPCSIVNRLCLNCNRMEQKECECPCECPLEDENDICEAISYANMTNNPPCTWFVDDSSLETSFTMDTENRLEPCFPVSCQSQKLYLDCLGLVGCEWCKYDMDGNYLRKPFCATVNTCFNGFFDISTSYTGNISVDSEYSPVGPILGSVIAMCILFILLFICYRSYTSPLAERLYLSSTQDQLRMSDLNINDTYNDLSNHRDKLLQEDSHNVVSPYCMAATYKQSAVAVDSDHGYSTMTPHDESEHLSLAPVEVESIEDDILSDSTSIHTSFSTKDGPRVMSPIYTKISNKNCIIVPVTVHRNMEKT</sequence>
<reference evidence="3 4" key="1">
    <citation type="journal article" date="2023" name="Insect Mol. Biol.">
        <title>Genome sequencing provides insights into the evolution of gene families encoding plant cell wall-degrading enzymes in longhorned beetles.</title>
        <authorList>
            <person name="Shin N.R."/>
            <person name="Okamura Y."/>
            <person name="Kirsch R."/>
            <person name="Pauchet Y."/>
        </authorList>
    </citation>
    <scope>NUCLEOTIDE SEQUENCE [LARGE SCALE GENOMIC DNA]</scope>
    <source>
        <strain evidence="3">EAD_L_NR</strain>
    </source>
</reference>
<feature type="transmembrane region" description="Helical" evidence="1">
    <location>
        <begin position="1053"/>
        <end position="1074"/>
    </location>
</feature>
<dbReference type="Proteomes" id="UP001159042">
    <property type="component" value="Unassembled WGS sequence"/>
</dbReference>
<dbReference type="EMBL" id="JANEYG010000023">
    <property type="protein sequence ID" value="KAJ8918690.1"/>
    <property type="molecule type" value="Genomic_DNA"/>
</dbReference>
<dbReference type="PROSITE" id="PS50234">
    <property type="entry name" value="VWFA"/>
    <property type="match status" value="1"/>
</dbReference>
<accession>A0AAV8VX10</accession>
<gene>
    <name evidence="3" type="ORF">NQ315_015010</name>
</gene>
<dbReference type="InterPro" id="IPR036465">
    <property type="entry name" value="vWFA_dom_sf"/>
</dbReference>
<keyword evidence="1" id="KW-0472">Membrane</keyword>